<dbReference type="RefSeq" id="WP_249295452.1">
    <property type="nucleotide sequence ID" value="NZ_JACRSV010000003.1"/>
</dbReference>
<dbReference type="SMART" id="SM00729">
    <property type="entry name" value="Elp3"/>
    <property type="match status" value="1"/>
</dbReference>
<dbReference type="InterPro" id="IPR058240">
    <property type="entry name" value="rSAM_sf"/>
</dbReference>
<keyword evidence="3" id="KW-0963">Cytoplasm</keyword>
<dbReference type="SFLD" id="SFLDS00029">
    <property type="entry name" value="Radical_SAM"/>
    <property type="match status" value="1"/>
</dbReference>
<dbReference type="InterPro" id="IPR023404">
    <property type="entry name" value="rSAM_horseshoe"/>
</dbReference>
<name>A0A926E6K4_9FIRM</name>
<dbReference type="InterPro" id="IPR004559">
    <property type="entry name" value="HemW-like"/>
</dbReference>
<keyword evidence="3" id="KW-0408">Iron</keyword>
<evidence type="ECO:0000313" key="5">
    <source>
        <dbReference type="EMBL" id="MBC8560465.1"/>
    </source>
</evidence>
<dbReference type="InterPro" id="IPR007197">
    <property type="entry name" value="rSAM"/>
</dbReference>
<keyword evidence="3" id="KW-0349">Heme</keyword>
<sequence>MQPIGIYIHVPFCRSKCGYCDFYSLTREDLREIYVKRVIEEIYTYENKGITADTLFLGGGTPSLLTESEVGRLVDACRQIFSLRGETTMEANPDSVSLSYLKAIQNAGINRISFGAQSGVDQELQALGRRHSTEQIKQAVIWAREAGLDNLSLDIMVGIPYQTSETLKTTLDFMTELQPEHLSCYLLKIEEGTPFYRQHAENLCADEDRTADFYLQTVEMLQNSGYFQYEISNFSKIGYKSQHNLKYWRCKEYLGFGAAAHSFFGGKRFYHSASIEEYLTLPDFAIVPDGDGGGIDEQILLQLRLCEGVNVETIPDHTWAEQLLIRSKKYQKAGFMQLNGGRLAFTPEGFLVSNKILAELLAD</sequence>
<dbReference type="CDD" id="cd01335">
    <property type="entry name" value="Radical_SAM"/>
    <property type="match status" value="1"/>
</dbReference>
<evidence type="ECO:0000256" key="1">
    <source>
        <dbReference type="ARBA" id="ARBA00006100"/>
    </source>
</evidence>
<protein>
    <recommendedName>
        <fullName evidence="2 3">Heme chaperone HemW</fullName>
    </recommendedName>
</protein>
<dbReference type="SUPFAM" id="SSF102114">
    <property type="entry name" value="Radical SAM enzymes"/>
    <property type="match status" value="1"/>
</dbReference>
<dbReference type="EMBL" id="JACRSV010000003">
    <property type="protein sequence ID" value="MBC8560465.1"/>
    <property type="molecule type" value="Genomic_DNA"/>
</dbReference>
<keyword evidence="3" id="KW-0949">S-adenosyl-L-methionine</keyword>
<evidence type="ECO:0000313" key="6">
    <source>
        <dbReference type="Proteomes" id="UP000610760"/>
    </source>
</evidence>
<keyword evidence="3" id="KW-0004">4Fe-4S</keyword>
<keyword evidence="6" id="KW-1185">Reference proteome</keyword>
<dbReference type="PROSITE" id="PS51918">
    <property type="entry name" value="RADICAL_SAM"/>
    <property type="match status" value="1"/>
</dbReference>
<proteinExistence type="inferred from homology"/>
<dbReference type="Proteomes" id="UP000610760">
    <property type="component" value="Unassembled WGS sequence"/>
</dbReference>
<keyword evidence="3" id="KW-0479">Metal-binding</keyword>
<accession>A0A926E6K4</accession>
<dbReference type="Pfam" id="PF06969">
    <property type="entry name" value="HemN_C"/>
    <property type="match status" value="1"/>
</dbReference>
<dbReference type="GO" id="GO:0006779">
    <property type="term" value="P:porphyrin-containing compound biosynthetic process"/>
    <property type="evidence" value="ECO:0007669"/>
    <property type="project" value="InterPro"/>
</dbReference>
<feature type="domain" description="Radical SAM core" evidence="4">
    <location>
        <begin position="1"/>
        <end position="227"/>
    </location>
</feature>
<dbReference type="InterPro" id="IPR006638">
    <property type="entry name" value="Elp3/MiaA/NifB-like_rSAM"/>
</dbReference>
<dbReference type="SFLD" id="SFLDG01082">
    <property type="entry name" value="B12-binding_domain_containing"/>
    <property type="match status" value="1"/>
</dbReference>
<dbReference type="SFLD" id="SFLDF00562">
    <property type="entry name" value="HemN-like__clustered_with_heat"/>
    <property type="match status" value="1"/>
</dbReference>
<comment type="function">
    <text evidence="3">Probably acts as a heme chaperone, transferring heme to an unknown acceptor. Binds one molecule of heme per monomer, possibly covalently. Binds 1 [4Fe-4S] cluster. The cluster is coordinated with 3 cysteines and an exchangeable S-adenosyl-L-methionine.</text>
</comment>
<dbReference type="AlphaFoldDB" id="A0A926E6K4"/>
<dbReference type="SFLD" id="SFLDF00288">
    <property type="entry name" value="HemN-like__clustered_with_nucl"/>
    <property type="match status" value="1"/>
</dbReference>
<evidence type="ECO:0000256" key="2">
    <source>
        <dbReference type="ARBA" id="ARBA00017228"/>
    </source>
</evidence>
<dbReference type="InterPro" id="IPR034505">
    <property type="entry name" value="Coproporphyrinogen-III_oxidase"/>
</dbReference>
<dbReference type="Pfam" id="PF04055">
    <property type="entry name" value="Radical_SAM"/>
    <property type="match status" value="1"/>
</dbReference>
<gene>
    <name evidence="5" type="primary">hemW</name>
    <name evidence="5" type="ORF">H8710_10365</name>
</gene>
<dbReference type="InterPro" id="IPR010723">
    <property type="entry name" value="HemN_C"/>
</dbReference>
<dbReference type="NCBIfam" id="TIGR00539">
    <property type="entry name" value="hemN_rel"/>
    <property type="match status" value="1"/>
</dbReference>
<comment type="subcellular location">
    <subcellularLocation>
        <location evidence="3">Cytoplasm</location>
    </subcellularLocation>
</comment>
<dbReference type="Gene3D" id="3.80.30.20">
    <property type="entry name" value="tm_1862 like domain"/>
    <property type="match status" value="1"/>
</dbReference>
<dbReference type="GO" id="GO:0004109">
    <property type="term" value="F:coproporphyrinogen oxidase activity"/>
    <property type="evidence" value="ECO:0007669"/>
    <property type="project" value="InterPro"/>
</dbReference>
<dbReference type="GO" id="GO:0005737">
    <property type="term" value="C:cytoplasm"/>
    <property type="evidence" value="ECO:0007669"/>
    <property type="project" value="UniProtKB-SubCell"/>
</dbReference>
<comment type="caution">
    <text evidence="5">The sequence shown here is derived from an EMBL/GenBank/DDBJ whole genome shotgun (WGS) entry which is preliminary data.</text>
</comment>
<dbReference type="GO" id="GO:0046872">
    <property type="term" value="F:metal ion binding"/>
    <property type="evidence" value="ECO:0007669"/>
    <property type="project" value="UniProtKB-UniRule"/>
</dbReference>
<dbReference type="PANTHER" id="PTHR13932:SF5">
    <property type="entry name" value="RADICAL S-ADENOSYL METHIONINE DOMAIN-CONTAINING PROTEIN 1, MITOCHONDRIAL"/>
    <property type="match status" value="1"/>
</dbReference>
<dbReference type="PANTHER" id="PTHR13932">
    <property type="entry name" value="COPROPORPHYRINIGEN III OXIDASE"/>
    <property type="match status" value="1"/>
</dbReference>
<organism evidence="5 6">
    <name type="scientific">Fumia xinanensis</name>
    <dbReference type="NCBI Taxonomy" id="2763659"/>
    <lineage>
        <taxon>Bacteria</taxon>
        <taxon>Bacillati</taxon>
        <taxon>Bacillota</taxon>
        <taxon>Clostridia</taxon>
        <taxon>Eubacteriales</taxon>
        <taxon>Oscillospiraceae</taxon>
        <taxon>Fumia</taxon>
    </lineage>
</organism>
<comment type="similarity">
    <text evidence="1">Belongs to the anaerobic coproporphyrinogen-III oxidase family. HemW subfamily.</text>
</comment>
<evidence type="ECO:0000259" key="4">
    <source>
        <dbReference type="PROSITE" id="PS51918"/>
    </source>
</evidence>
<dbReference type="GO" id="GO:0051539">
    <property type="term" value="F:4 iron, 4 sulfur cluster binding"/>
    <property type="evidence" value="ECO:0007669"/>
    <property type="project" value="UniProtKB-UniRule"/>
</dbReference>
<reference evidence="5" key="1">
    <citation type="submission" date="2020-08" db="EMBL/GenBank/DDBJ databases">
        <title>Genome public.</title>
        <authorList>
            <person name="Liu C."/>
            <person name="Sun Q."/>
        </authorList>
    </citation>
    <scope>NUCLEOTIDE SEQUENCE</scope>
    <source>
        <strain evidence="5">NSJ-33</strain>
    </source>
</reference>
<keyword evidence="3" id="KW-0411">Iron-sulfur</keyword>
<keyword evidence="3" id="KW-0143">Chaperone</keyword>
<dbReference type="SFLD" id="SFLDG01065">
    <property type="entry name" value="anaerobic_coproporphyrinogen-I"/>
    <property type="match status" value="1"/>
</dbReference>
<evidence type="ECO:0000256" key="3">
    <source>
        <dbReference type="RuleBase" id="RU364116"/>
    </source>
</evidence>